<dbReference type="EMBL" id="SOYY01000004">
    <property type="protein sequence ID" value="KAA0721830.1"/>
    <property type="molecule type" value="Genomic_DNA"/>
</dbReference>
<protein>
    <submittedName>
        <fullName evidence="1">Uncharacterized protein</fullName>
    </submittedName>
</protein>
<reference evidence="1 2" key="1">
    <citation type="journal article" date="2019" name="Mol. Ecol. Resour.">
        <title>Chromosome-level genome assembly of Triplophysa tibetana, a fish adapted to the harsh high-altitude environment of the Tibetan Plateau.</title>
        <authorList>
            <person name="Yang X."/>
            <person name="Liu H."/>
            <person name="Ma Z."/>
            <person name="Zou Y."/>
            <person name="Zou M."/>
            <person name="Mao Y."/>
            <person name="Li X."/>
            <person name="Wang H."/>
            <person name="Chen T."/>
            <person name="Wang W."/>
            <person name="Yang R."/>
        </authorList>
    </citation>
    <scope>NUCLEOTIDE SEQUENCE [LARGE SCALE GENOMIC DNA]</scope>
    <source>
        <strain evidence="1">TTIB1903HZAU</strain>
        <tissue evidence="1">Muscle</tissue>
    </source>
</reference>
<comment type="caution">
    <text evidence="1">The sequence shown here is derived from an EMBL/GenBank/DDBJ whole genome shotgun (WGS) entry which is preliminary data.</text>
</comment>
<dbReference type="Proteomes" id="UP000324632">
    <property type="component" value="Chromosome 4"/>
</dbReference>
<accession>A0A5A9PIC5</accession>
<evidence type="ECO:0000313" key="2">
    <source>
        <dbReference type="Proteomes" id="UP000324632"/>
    </source>
</evidence>
<keyword evidence="2" id="KW-1185">Reference proteome</keyword>
<proteinExistence type="predicted"/>
<name>A0A5A9PIC5_9TELE</name>
<organism evidence="1 2">
    <name type="scientific">Triplophysa tibetana</name>
    <dbReference type="NCBI Taxonomy" id="1572043"/>
    <lineage>
        <taxon>Eukaryota</taxon>
        <taxon>Metazoa</taxon>
        <taxon>Chordata</taxon>
        <taxon>Craniata</taxon>
        <taxon>Vertebrata</taxon>
        <taxon>Euteleostomi</taxon>
        <taxon>Actinopterygii</taxon>
        <taxon>Neopterygii</taxon>
        <taxon>Teleostei</taxon>
        <taxon>Ostariophysi</taxon>
        <taxon>Cypriniformes</taxon>
        <taxon>Nemacheilidae</taxon>
        <taxon>Triplophysa</taxon>
    </lineage>
</organism>
<gene>
    <name evidence="1" type="ORF">E1301_Tti017127</name>
</gene>
<evidence type="ECO:0000313" key="1">
    <source>
        <dbReference type="EMBL" id="KAA0721830.1"/>
    </source>
</evidence>
<sequence>MDSITPSLTSAPIKVEGFTVWLRMNKDLRDHLLYHSLSKENVSVTATDEIPAHLTALASKHVKLNDLYACIAHHRPSGSNRDQTAVIDEEVQYAMVHHYQNTKNNKEDAESHYGNISINCVGSYESKSQNAGTVALRADGETCDFGSHLDQRKTSKFYLCTLEETHCTYEKREDTLNKRRANDNENTMSLSK</sequence>
<dbReference type="AlphaFoldDB" id="A0A5A9PIC5"/>